<evidence type="ECO:0000313" key="2">
    <source>
        <dbReference type="Proteomes" id="UP000785679"/>
    </source>
</evidence>
<name>A0A8J8T9B4_HALGN</name>
<protein>
    <submittedName>
        <fullName evidence="1">Uncharacterized protein</fullName>
    </submittedName>
</protein>
<dbReference type="AlphaFoldDB" id="A0A8J8T9B4"/>
<accession>A0A8J8T9B4</accession>
<comment type="caution">
    <text evidence="1">The sequence shown here is derived from an EMBL/GenBank/DDBJ whole genome shotgun (WGS) entry which is preliminary data.</text>
</comment>
<organism evidence="1 2">
    <name type="scientific">Halteria grandinella</name>
    <dbReference type="NCBI Taxonomy" id="5974"/>
    <lineage>
        <taxon>Eukaryota</taxon>
        <taxon>Sar</taxon>
        <taxon>Alveolata</taxon>
        <taxon>Ciliophora</taxon>
        <taxon>Intramacronucleata</taxon>
        <taxon>Spirotrichea</taxon>
        <taxon>Stichotrichia</taxon>
        <taxon>Sporadotrichida</taxon>
        <taxon>Halteriidae</taxon>
        <taxon>Halteria</taxon>
    </lineage>
</organism>
<sequence length="374" mass="43058">MVCTSVFIAHFKQVFVYDVQNHRITAQFAFDSPIFKIFKTKLSNKIYLILENGKIQVLSNNDIYLPSGNWIKDQEEMNLDGIPEQMVNFNHNLDFHYIKNENSGTLHLLNQGQLLKIEDAKIMKSSRIMKLQGGMNESNLIILNQLKDGNCSIYCLQCRRNRQNQLIQNIQKLFAVKSLWLAEDQIHAAIAVNIEESLLLFGKKHVYKINKSDSTVDAIPHARLMSVQLIDDNFSYAIVSKNAQSKMTETSGLKIFSIKNLLQTNNITIFDVEEAIFARSNAIEFCVDNQRLLFMKNFDTSILCLLFIVIRLTSQECCQESITWQSRRQGKTFMHLPRIIPLQLGMHSPAKLGKLKKSKKITQTISYSRLKMMI</sequence>
<reference evidence="1" key="1">
    <citation type="submission" date="2019-06" db="EMBL/GenBank/DDBJ databases">
        <authorList>
            <person name="Zheng W."/>
        </authorList>
    </citation>
    <scope>NUCLEOTIDE SEQUENCE</scope>
    <source>
        <strain evidence="1">QDHG01</strain>
    </source>
</reference>
<dbReference type="EMBL" id="RRYP01000641">
    <property type="protein sequence ID" value="TNV87079.1"/>
    <property type="molecule type" value="Genomic_DNA"/>
</dbReference>
<keyword evidence="2" id="KW-1185">Reference proteome</keyword>
<proteinExistence type="predicted"/>
<dbReference type="Proteomes" id="UP000785679">
    <property type="component" value="Unassembled WGS sequence"/>
</dbReference>
<evidence type="ECO:0000313" key="1">
    <source>
        <dbReference type="EMBL" id="TNV87079.1"/>
    </source>
</evidence>
<gene>
    <name evidence="1" type="ORF">FGO68_gene14101</name>
</gene>